<keyword evidence="3" id="KW-0472">Membrane</keyword>
<comment type="subcellular location">
    <subcellularLocation>
        <location evidence="1">Cell envelope</location>
    </subcellularLocation>
</comment>
<proteinExistence type="predicted"/>
<reference evidence="4" key="1">
    <citation type="submission" date="2020-10" db="EMBL/GenBank/DDBJ databases">
        <authorList>
            <person name="Gilroy R."/>
        </authorList>
    </citation>
    <scope>NUCLEOTIDE SEQUENCE</scope>
    <source>
        <strain evidence="4">17073</strain>
    </source>
</reference>
<reference evidence="4" key="2">
    <citation type="journal article" date="2021" name="PeerJ">
        <title>Extensive microbial diversity within the chicken gut microbiome revealed by metagenomics and culture.</title>
        <authorList>
            <person name="Gilroy R."/>
            <person name="Ravi A."/>
            <person name="Getino M."/>
            <person name="Pursley I."/>
            <person name="Horton D.L."/>
            <person name="Alikhan N.F."/>
            <person name="Baker D."/>
            <person name="Gharbi K."/>
            <person name="Hall N."/>
            <person name="Watson M."/>
            <person name="Adriaenssens E.M."/>
            <person name="Foster-Nyarko E."/>
            <person name="Jarju S."/>
            <person name="Secka A."/>
            <person name="Antonio M."/>
            <person name="Oren A."/>
            <person name="Chaudhuri R.R."/>
            <person name="La Ragione R."/>
            <person name="Hildebrand F."/>
            <person name="Pallen M.J."/>
        </authorList>
    </citation>
    <scope>NUCLEOTIDE SEQUENCE</scope>
    <source>
        <strain evidence="4">17073</strain>
    </source>
</reference>
<name>A0A9D1IJH7_9BACT</name>
<dbReference type="AlphaFoldDB" id="A0A9D1IJH7"/>
<dbReference type="EMBL" id="DVMS01000057">
    <property type="protein sequence ID" value="HIU38447.1"/>
    <property type="molecule type" value="Genomic_DNA"/>
</dbReference>
<comment type="caution">
    <text evidence="4">The sequence shown here is derived from an EMBL/GenBank/DDBJ whole genome shotgun (WGS) entry which is preliminary data.</text>
</comment>
<evidence type="ECO:0000256" key="2">
    <source>
        <dbReference type="ARBA" id="ARBA00023054"/>
    </source>
</evidence>
<keyword evidence="3" id="KW-1133">Transmembrane helix</keyword>
<dbReference type="Proteomes" id="UP000824076">
    <property type="component" value="Unassembled WGS sequence"/>
</dbReference>
<dbReference type="Gene3D" id="2.40.50.100">
    <property type="match status" value="1"/>
</dbReference>
<dbReference type="InterPro" id="IPR050465">
    <property type="entry name" value="UPF0194_transport"/>
</dbReference>
<gene>
    <name evidence="4" type="ORF">IAD18_02130</name>
</gene>
<dbReference type="PANTHER" id="PTHR32347:SF23">
    <property type="entry name" value="BLL5650 PROTEIN"/>
    <property type="match status" value="1"/>
</dbReference>
<protein>
    <submittedName>
        <fullName evidence="4">Biotin/lipoyl-binding protein</fullName>
    </submittedName>
</protein>
<evidence type="ECO:0000313" key="5">
    <source>
        <dbReference type="Proteomes" id="UP000824076"/>
    </source>
</evidence>
<evidence type="ECO:0000256" key="1">
    <source>
        <dbReference type="ARBA" id="ARBA00004196"/>
    </source>
</evidence>
<feature type="transmembrane region" description="Helical" evidence="3">
    <location>
        <begin position="16"/>
        <end position="34"/>
    </location>
</feature>
<accession>A0A9D1IJH7</accession>
<organism evidence="4 5">
    <name type="scientific">Candidatus Limisoma intestinavium</name>
    <dbReference type="NCBI Taxonomy" id="2840856"/>
    <lineage>
        <taxon>Bacteria</taxon>
        <taxon>Pseudomonadati</taxon>
        <taxon>Bacteroidota</taxon>
        <taxon>Bacteroidia</taxon>
        <taxon>Bacteroidales</taxon>
        <taxon>Candidatus Limisoma</taxon>
    </lineage>
</organism>
<feature type="non-terminal residue" evidence="4">
    <location>
        <position position="139"/>
    </location>
</feature>
<dbReference type="PANTHER" id="PTHR32347">
    <property type="entry name" value="EFFLUX SYSTEM COMPONENT YKNX-RELATED"/>
    <property type="match status" value="1"/>
</dbReference>
<dbReference type="SUPFAM" id="SSF111369">
    <property type="entry name" value="HlyD-like secretion proteins"/>
    <property type="match status" value="1"/>
</dbReference>
<keyword evidence="3" id="KW-0812">Transmembrane</keyword>
<dbReference type="Gene3D" id="1.10.287.470">
    <property type="entry name" value="Helix hairpin bin"/>
    <property type="match status" value="1"/>
</dbReference>
<keyword evidence="2" id="KW-0175">Coiled coil</keyword>
<sequence>MDIQLKKKRLPNTKKAATVAIAAIGIAGIATWIWNSNKKTTTRIDRDAVTIATVEAGKFNDYIRIVGIVQPSNSIQISAEEGGIVEQKFIEEGATVHAGDPILQLRNSTLDLEIMNAEAELAEKQNFLRNTQVTMEQDR</sequence>
<dbReference type="GO" id="GO:0030313">
    <property type="term" value="C:cell envelope"/>
    <property type="evidence" value="ECO:0007669"/>
    <property type="project" value="UniProtKB-SubCell"/>
</dbReference>
<evidence type="ECO:0000313" key="4">
    <source>
        <dbReference type="EMBL" id="HIU38447.1"/>
    </source>
</evidence>
<evidence type="ECO:0000256" key="3">
    <source>
        <dbReference type="SAM" id="Phobius"/>
    </source>
</evidence>